<sequence length="375" mass="40823">MDTNPPPPPTGQTHPSTNPLAESPHLIDYLLAEALALNASDVILVNGSAPTLRINGALKALPGGEVSADDIWILLTPLLSPGRLEELNRDRCLDFCFERGTAGRFRANVHFQRGTIAASIRLLPSQIPTLESLHLPQSLASLAERRQGLILLTGATGCGKTSTMAALINAINSSRHDHIITIEDPIEFQQPNQLSLVEQIEVGSDTPGFAQAVRAVLRQDPDVILIGEMRDSETMAAALTAAETGHLVLTSLHTNDAAQTVSRILDIFPAGFQSQMRRQLSLALLAVIHQRLLPAINGIDRYPAVEILMASSGIRNLIRRGDDHQLRANIETGRSEGMQTMEQSLAELVRNQRISRDTAFAHTSHPEDLRRHLGE</sequence>
<dbReference type="AlphaFoldDB" id="A0AAU7DI78"/>
<evidence type="ECO:0000259" key="2">
    <source>
        <dbReference type="PROSITE" id="PS00662"/>
    </source>
</evidence>
<dbReference type="EMBL" id="CP121196">
    <property type="protein sequence ID" value="XBH17453.1"/>
    <property type="molecule type" value="Genomic_DNA"/>
</dbReference>
<dbReference type="InterPro" id="IPR003593">
    <property type="entry name" value="AAA+_ATPase"/>
</dbReference>
<proteinExistence type="inferred from homology"/>
<dbReference type="PROSITE" id="PS00662">
    <property type="entry name" value="T2SP_E"/>
    <property type="match status" value="1"/>
</dbReference>
<comment type="similarity">
    <text evidence="1">Belongs to the GSP E family.</text>
</comment>
<evidence type="ECO:0000256" key="1">
    <source>
        <dbReference type="ARBA" id="ARBA00006611"/>
    </source>
</evidence>
<organism evidence="3">
    <name type="scientific">Telmatobacter sp. DSM 110680</name>
    <dbReference type="NCBI Taxonomy" id="3036704"/>
    <lineage>
        <taxon>Bacteria</taxon>
        <taxon>Pseudomonadati</taxon>
        <taxon>Acidobacteriota</taxon>
        <taxon>Terriglobia</taxon>
        <taxon>Terriglobales</taxon>
        <taxon>Acidobacteriaceae</taxon>
        <taxon>Telmatobacter</taxon>
    </lineage>
</organism>
<dbReference type="InterPro" id="IPR001482">
    <property type="entry name" value="T2SS/T4SS_dom"/>
</dbReference>
<dbReference type="InterPro" id="IPR027417">
    <property type="entry name" value="P-loop_NTPase"/>
</dbReference>
<dbReference type="Gene3D" id="3.30.450.90">
    <property type="match status" value="1"/>
</dbReference>
<accession>A0AAU7DI78</accession>
<dbReference type="RefSeq" id="WP_348262678.1">
    <property type="nucleotide sequence ID" value="NZ_CP121196.1"/>
</dbReference>
<dbReference type="GO" id="GO:0016887">
    <property type="term" value="F:ATP hydrolysis activity"/>
    <property type="evidence" value="ECO:0007669"/>
    <property type="project" value="InterPro"/>
</dbReference>
<feature type="domain" description="Bacterial type II secretion system protein E" evidence="2">
    <location>
        <begin position="217"/>
        <end position="231"/>
    </location>
</feature>
<evidence type="ECO:0000313" key="3">
    <source>
        <dbReference type="EMBL" id="XBH17453.1"/>
    </source>
</evidence>
<dbReference type="Gene3D" id="3.40.50.300">
    <property type="entry name" value="P-loop containing nucleotide triphosphate hydrolases"/>
    <property type="match status" value="1"/>
</dbReference>
<dbReference type="SUPFAM" id="SSF52540">
    <property type="entry name" value="P-loop containing nucleoside triphosphate hydrolases"/>
    <property type="match status" value="1"/>
</dbReference>
<gene>
    <name evidence="3" type="ORF">P8935_23165</name>
</gene>
<protein>
    <submittedName>
        <fullName evidence="3">PilT/PilU family type 4a pilus ATPase</fullName>
    </submittedName>
</protein>
<dbReference type="NCBIfam" id="TIGR01420">
    <property type="entry name" value="pilT_fam"/>
    <property type="match status" value="1"/>
</dbReference>
<dbReference type="InterPro" id="IPR050921">
    <property type="entry name" value="T4SS_GSP_E_ATPase"/>
</dbReference>
<dbReference type="PANTHER" id="PTHR30486">
    <property type="entry name" value="TWITCHING MOTILITY PROTEIN PILT"/>
    <property type="match status" value="1"/>
</dbReference>
<dbReference type="GO" id="GO:0005524">
    <property type="term" value="F:ATP binding"/>
    <property type="evidence" value="ECO:0007669"/>
    <property type="project" value="InterPro"/>
</dbReference>
<dbReference type="SMART" id="SM00382">
    <property type="entry name" value="AAA"/>
    <property type="match status" value="1"/>
</dbReference>
<dbReference type="InterPro" id="IPR006321">
    <property type="entry name" value="PilT/PilU"/>
</dbReference>
<dbReference type="CDD" id="cd01131">
    <property type="entry name" value="PilT"/>
    <property type="match status" value="1"/>
</dbReference>
<dbReference type="Pfam" id="PF00437">
    <property type="entry name" value="T2SSE"/>
    <property type="match status" value="1"/>
</dbReference>
<reference evidence="3" key="1">
    <citation type="submission" date="2023-03" db="EMBL/GenBank/DDBJ databases">
        <title>Edaphobacter sp.</title>
        <authorList>
            <person name="Huber K.J."/>
            <person name="Papendorf J."/>
            <person name="Pilke C."/>
            <person name="Bunk B."/>
            <person name="Sproeer C."/>
            <person name="Pester M."/>
        </authorList>
    </citation>
    <scope>NUCLEOTIDE SEQUENCE</scope>
    <source>
        <strain evidence="3">DSM 110680</strain>
    </source>
</reference>
<name>A0AAU7DI78_9BACT</name>